<dbReference type="SUPFAM" id="SSF51556">
    <property type="entry name" value="Metallo-dependent hydrolases"/>
    <property type="match status" value="1"/>
</dbReference>
<organism evidence="4 5">
    <name type="scientific">Schaalia cardiffensis F0333</name>
    <dbReference type="NCBI Taxonomy" id="888050"/>
    <lineage>
        <taxon>Bacteria</taxon>
        <taxon>Bacillati</taxon>
        <taxon>Actinomycetota</taxon>
        <taxon>Actinomycetes</taxon>
        <taxon>Actinomycetales</taxon>
        <taxon>Actinomycetaceae</taxon>
        <taxon>Schaalia</taxon>
    </lineage>
</organism>
<proteinExistence type="inferred from homology"/>
<accession>N6WEW5</accession>
<protein>
    <submittedName>
        <fullName evidence="4">N-acetylglucosamine-6-phosphate deacetylase</fullName>
        <ecNumber evidence="4">3.5.1.25</ecNumber>
    </submittedName>
</protein>
<dbReference type="OrthoDB" id="9776488at2"/>
<dbReference type="Gene3D" id="3.20.20.140">
    <property type="entry name" value="Metal-dependent hydrolases"/>
    <property type="match status" value="1"/>
</dbReference>
<comment type="caution">
    <text evidence="4">The sequence shown here is derived from an EMBL/GenBank/DDBJ whole genome shotgun (WGS) entry which is preliminary data.</text>
</comment>
<dbReference type="eggNOG" id="COG1820">
    <property type="taxonomic scope" value="Bacteria"/>
</dbReference>
<keyword evidence="5" id="KW-1185">Reference proteome</keyword>
<dbReference type="InterPro" id="IPR006680">
    <property type="entry name" value="Amidohydro-rel"/>
</dbReference>
<dbReference type="GO" id="GO:0006046">
    <property type="term" value="P:N-acetylglucosamine catabolic process"/>
    <property type="evidence" value="ECO:0007669"/>
    <property type="project" value="TreeGrafter"/>
</dbReference>
<keyword evidence="2 4" id="KW-0378">Hydrolase</keyword>
<dbReference type="InterPro" id="IPR011059">
    <property type="entry name" value="Metal-dep_hydrolase_composite"/>
</dbReference>
<gene>
    <name evidence="4" type="primary">nagA</name>
    <name evidence="4" type="ORF">HMPREF9004_0459</name>
</gene>
<name>N6WEW5_9ACTO</name>
<dbReference type="AlphaFoldDB" id="N6WEW5"/>
<dbReference type="GO" id="GO:0008448">
    <property type="term" value="F:N-acetylglucosamine-6-phosphate deacetylase activity"/>
    <property type="evidence" value="ECO:0007669"/>
    <property type="project" value="UniProtKB-EC"/>
</dbReference>
<dbReference type="InterPro" id="IPR032466">
    <property type="entry name" value="Metal_Hydrolase"/>
</dbReference>
<evidence type="ECO:0000313" key="5">
    <source>
        <dbReference type="Proteomes" id="UP000013015"/>
    </source>
</evidence>
<dbReference type="SUPFAM" id="SSF51338">
    <property type="entry name" value="Composite domain of metallo-dependent hydrolases"/>
    <property type="match status" value="1"/>
</dbReference>
<dbReference type="HOGENOM" id="CLU_032482_1_2_11"/>
<comment type="similarity">
    <text evidence="1">Belongs to the metallo-dependent hydrolases superfamily. NagA family.</text>
</comment>
<dbReference type="Gene3D" id="2.30.40.10">
    <property type="entry name" value="Urease, subunit C, domain 1"/>
    <property type="match status" value="1"/>
</dbReference>
<dbReference type="EMBL" id="AQHZ01000007">
    <property type="protein sequence ID" value="ENO18789.1"/>
    <property type="molecule type" value="Genomic_DNA"/>
</dbReference>
<evidence type="ECO:0000259" key="3">
    <source>
        <dbReference type="Pfam" id="PF01979"/>
    </source>
</evidence>
<dbReference type="Pfam" id="PF01979">
    <property type="entry name" value="Amidohydro_1"/>
    <property type="match status" value="1"/>
</dbReference>
<dbReference type="PANTHER" id="PTHR11113">
    <property type="entry name" value="N-ACETYLGLUCOSAMINE-6-PHOSPHATE DEACETYLASE"/>
    <property type="match status" value="1"/>
</dbReference>
<feature type="domain" description="Amidohydrolase-related" evidence="3">
    <location>
        <begin position="56"/>
        <end position="379"/>
    </location>
</feature>
<dbReference type="STRING" id="888050.HMPREF9004_0459"/>
<reference evidence="4 5" key="1">
    <citation type="submission" date="2013-03" db="EMBL/GenBank/DDBJ databases">
        <title>Reference genome for the Human Microbiome Project.</title>
        <authorList>
            <person name="Aqrawi P."/>
            <person name="Ayvaz T."/>
            <person name="Bess C."/>
            <person name="Blankenburg K."/>
            <person name="Coyle M."/>
            <person name="Deng J."/>
            <person name="Forbes L."/>
            <person name="Fowler G."/>
            <person name="Francisco L."/>
            <person name="Fu Q."/>
            <person name="Gibbs R."/>
            <person name="Gross S."/>
            <person name="Gubbala S."/>
            <person name="Hale W."/>
            <person name="Hemphill L."/>
            <person name="Highlander S."/>
            <person name="Hirani K."/>
            <person name="Jackson L."/>
            <person name="Jakkamsetti A."/>
            <person name="Javaid M."/>
            <person name="Jayaseelan J.C."/>
            <person name="Jiang H."/>
            <person name="Joshi V."/>
            <person name="Korchina V."/>
            <person name="Kovar C."/>
            <person name="Lara F."/>
            <person name="Lee S."/>
            <person name="Liu Y."/>
            <person name="Mata R."/>
            <person name="Mathew T."/>
            <person name="Munidasa M."/>
            <person name="Muzny D."/>
            <person name="Nazareth L."/>
            <person name="Ngo R."/>
            <person name="Nguyen L."/>
            <person name="Nguyen N."/>
            <person name="Okwuonu G."/>
            <person name="Ongeri F."/>
            <person name="Palculict T."/>
            <person name="Patil S."/>
            <person name="Petrosino J."/>
            <person name="Pham C."/>
            <person name="Pham P."/>
            <person name="Pu L.-L."/>
            <person name="Qin X."/>
            <person name="Qu J."/>
            <person name="Reid J."/>
            <person name="Ross M."/>
            <person name="Ruth R."/>
            <person name="Saada N."/>
            <person name="San Lucas F."/>
            <person name="Santibanez J."/>
            <person name="Shang Y."/>
            <person name="Simmons D."/>
            <person name="Song X.-Z."/>
            <person name="Tang L.-Y."/>
            <person name="Thornton R."/>
            <person name="Warren J."/>
            <person name="Weissenberger G."/>
            <person name="Wilczek-Boney K."/>
            <person name="Worley K."/>
            <person name="Youmans B."/>
            <person name="Zhang J."/>
            <person name="Zhang L."/>
            <person name="Zhao Z."/>
            <person name="Zhou C."/>
            <person name="Zhu D."/>
            <person name="Zhu Y."/>
        </authorList>
    </citation>
    <scope>NUCLEOTIDE SEQUENCE [LARGE SCALE GENOMIC DNA]</scope>
    <source>
        <strain evidence="4 5">F0333</strain>
    </source>
</reference>
<dbReference type="Proteomes" id="UP000013015">
    <property type="component" value="Unassembled WGS sequence"/>
</dbReference>
<evidence type="ECO:0000313" key="4">
    <source>
        <dbReference type="EMBL" id="ENO18789.1"/>
    </source>
</evidence>
<evidence type="ECO:0000256" key="1">
    <source>
        <dbReference type="ARBA" id="ARBA00010716"/>
    </source>
</evidence>
<dbReference type="EC" id="3.5.1.25" evidence="4"/>
<evidence type="ECO:0000256" key="2">
    <source>
        <dbReference type="ARBA" id="ARBA00022801"/>
    </source>
</evidence>
<dbReference type="RefSeq" id="WP_005962190.1">
    <property type="nucleotide sequence ID" value="NZ_CP040505.1"/>
</dbReference>
<sequence length="387" mass="41170">MRTCIAGAVLVTPNGLLEGHHVLVVDGRIALITPREEIAEEPGTEVVDATGLVLGPGFIDIHCHGGGGRWFHEDPLPAARFHLEHGTTSLLATTILHADAREQVEALAVAADAALDPAAVNVVGVNMEGPFLHPELGAYREWSRPARPQEYMEYVRASRGSLRWMTIAPEVEGVTRMVDDLQAATRGALTFSVGHSKATRDQIRALMPRGLRAATHLMNATGAAVEPARFGGTREVGVDEAVLLEDSISAEVIADSEGAHVRPDLLRLIFKVKGPERTLLVTDCTAECGGAGHEGPADLNFTASGGLAGSSLTMDRAVANFVRHTGAELAQAWDLGSRVPARLMGFADRGEVAPGLRADLVLARWDGLSLKIEDVWIDGVSEGGRHD</sequence>
<dbReference type="PATRIC" id="fig|888050.3.peg.447"/>
<dbReference type="PANTHER" id="PTHR11113:SF14">
    <property type="entry name" value="N-ACETYLGLUCOSAMINE-6-PHOSPHATE DEACETYLASE"/>
    <property type="match status" value="1"/>
</dbReference>